<comment type="caution">
    <text evidence="1">The sequence shown here is derived from an EMBL/GenBank/DDBJ whole genome shotgun (WGS) entry which is preliminary data.</text>
</comment>
<sequence>MRRELKFAKNLRDFERIKSICELANQVEELEIERPRKFSTSNPNLTDPETNTLKELQEACLKTQNSLIDIEEMLEETAVELQSTKTQNNELIPKLRNLVANHNALANQM</sequence>
<evidence type="ECO:0000313" key="1">
    <source>
        <dbReference type="EMBL" id="KAL3320579.1"/>
    </source>
</evidence>
<protein>
    <recommendedName>
        <fullName evidence="3">GAT domain-containing protein</fullName>
    </recommendedName>
</protein>
<dbReference type="EMBL" id="JBJKFK010000043">
    <property type="protein sequence ID" value="KAL3320579.1"/>
    <property type="molecule type" value="Genomic_DNA"/>
</dbReference>
<reference evidence="1 2" key="1">
    <citation type="submission" date="2024-11" db="EMBL/GenBank/DDBJ databases">
        <title>Adaptive evolution of stress response genes in parasites aligns with host niche diversity.</title>
        <authorList>
            <person name="Hahn C."/>
            <person name="Resl P."/>
        </authorList>
    </citation>
    <scope>NUCLEOTIDE SEQUENCE [LARGE SCALE GENOMIC DNA]</scope>
    <source>
        <strain evidence="1">EGGRZ-B1_66</strain>
        <tissue evidence="1">Body</tissue>
    </source>
</reference>
<gene>
    <name evidence="1" type="ORF">Ciccas_000745</name>
</gene>
<name>A0ABD2QM19_9PLAT</name>
<dbReference type="AlphaFoldDB" id="A0ABD2QM19"/>
<proteinExistence type="predicted"/>
<keyword evidence="2" id="KW-1185">Reference proteome</keyword>
<evidence type="ECO:0008006" key="3">
    <source>
        <dbReference type="Google" id="ProtNLM"/>
    </source>
</evidence>
<evidence type="ECO:0000313" key="2">
    <source>
        <dbReference type="Proteomes" id="UP001626550"/>
    </source>
</evidence>
<accession>A0ABD2QM19</accession>
<organism evidence="1 2">
    <name type="scientific">Cichlidogyrus casuarinus</name>
    <dbReference type="NCBI Taxonomy" id="1844966"/>
    <lineage>
        <taxon>Eukaryota</taxon>
        <taxon>Metazoa</taxon>
        <taxon>Spiralia</taxon>
        <taxon>Lophotrochozoa</taxon>
        <taxon>Platyhelminthes</taxon>
        <taxon>Monogenea</taxon>
        <taxon>Monopisthocotylea</taxon>
        <taxon>Dactylogyridea</taxon>
        <taxon>Ancyrocephalidae</taxon>
        <taxon>Cichlidogyrus</taxon>
    </lineage>
</organism>
<dbReference type="Proteomes" id="UP001626550">
    <property type="component" value="Unassembled WGS sequence"/>
</dbReference>